<dbReference type="Pfam" id="PF12781">
    <property type="entry name" value="AAA_9"/>
    <property type="match status" value="1"/>
</dbReference>
<evidence type="ECO:0000256" key="8">
    <source>
        <dbReference type="ARBA" id="ARBA00023054"/>
    </source>
</evidence>
<dbReference type="GO" id="GO:0005930">
    <property type="term" value="C:axoneme"/>
    <property type="evidence" value="ECO:0007669"/>
    <property type="project" value="UniProtKB-SubCell"/>
</dbReference>
<dbReference type="GO" id="GO:0045505">
    <property type="term" value="F:dynein intermediate chain binding"/>
    <property type="evidence" value="ECO:0007669"/>
    <property type="project" value="InterPro"/>
</dbReference>
<keyword evidence="7" id="KW-0243">Dynein</keyword>
<evidence type="ECO:0000256" key="12">
    <source>
        <dbReference type="ARBA" id="ARBA00023273"/>
    </source>
</evidence>
<dbReference type="EMBL" id="BGPR01031372">
    <property type="protein sequence ID" value="GBO04395.1"/>
    <property type="molecule type" value="Genomic_DNA"/>
</dbReference>
<evidence type="ECO:0000313" key="15">
    <source>
        <dbReference type="EMBL" id="GBO04395.1"/>
    </source>
</evidence>
<reference evidence="15 16" key="1">
    <citation type="journal article" date="2019" name="Sci. Rep.">
        <title>Orb-weaving spider Araneus ventricosus genome elucidates the spidroin gene catalogue.</title>
        <authorList>
            <person name="Kono N."/>
            <person name="Nakamura H."/>
            <person name="Ohtoshi R."/>
            <person name="Moran D.A.P."/>
            <person name="Shinohara A."/>
            <person name="Yoshida Y."/>
            <person name="Fujiwara M."/>
            <person name="Mori M."/>
            <person name="Tomita M."/>
            <person name="Arakawa K."/>
        </authorList>
    </citation>
    <scope>NUCLEOTIDE SEQUENCE [LARGE SCALE GENOMIC DNA]</scope>
</reference>
<sequence length="309" mass="35476">MDALLFRPLLIDPQGQASKWVKNMEKENLSIVKLTDPDLLRTLENSVQFGWPVLLEDVGEELDPSLEPLLQRKTFKHGGIDMVQLGDSSIEFNKDFRLYITTKLRNPHYLPEISTKVSLINFMITPEGLEDQLLGIVVAQERPDLEEARQQLIVQTAANKKSLQELEDKILFTLAQSEGSNILENEEATEVLDSSKFLVDDIKAKQKCTHTNFDTRKFQKDMKILLAERLFIKDRILERKMVIGEVEVIATVKKRNGKRKQMEDKRIKHKMVKTDADATHAQSMELLELNTMSSSLYTDTDVITLEYQS</sequence>
<evidence type="ECO:0000313" key="16">
    <source>
        <dbReference type="Proteomes" id="UP000499080"/>
    </source>
</evidence>
<organism evidence="15 16">
    <name type="scientific">Araneus ventricosus</name>
    <name type="common">Orbweaver spider</name>
    <name type="synonym">Epeira ventricosa</name>
    <dbReference type="NCBI Taxonomy" id="182803"/>
    <lineage>
        <taxon>Eukaryota</taxon>
        <taxon>Metazoa</taxon>
        <taxon>Ecdysozoa</taxon>
        <taxon>Arthropoda</taxon>
        <taxon>Chelicerata</taxon>
        <taxon>Arachnida</taxon>
        <taxon>Araneae</taxon>
        <taxon>Araneomorphae</taxon>
        <taxon>Entelegynae</taxon>
        <taxon>Araneoidea</taxon>
        <taxon>Araneidae</taxon>
        <taxon>Araneus</taxon>
    </lineage>
</organism>
<dbReference type="Gene3D" id="6.10.140.1060">
    <property type="match status" value="1"/>
</dbReference>
<keyword evidence="2" id="KW-0963">Cytoplasm</keyword>
<dbReference type="PANTHER" id="PTHR22878">
    <property type="entry name" value="DYNEIN HEAVY CHAIN 6, AXONEMAL-LIKE-RELATED"/>
    <property type="match status" value="1"/>
</dbReference>
<dbReference type="Proteomes" id="UP000499080">
    <property type="component" value="Unassembled WGS sequence"/>
</dbReference>
<dbReference type="GO" id="GO:0051959">
    <property type="term" value="F:dynein light intermediate chain binding"/>
    <property type="evidence" value="ECO:0007669"/>
    <property type="project" value="InterPro"/>
</dbReference>
<evidence type="ECO:0000256" key="4">
    <source>
        <dbReference type="ARBA" id="ARBA00022737"/>
    </source>
</evidence>
<dbReference type="AlphaFoldDB" id="A0A4Y2TUU3"/>
<evidence type="ECO:0000259" key="13">
    <source>
        <dbReference type="Pfam" id="PF12781"/>
    </source>
</evidence>
<keyword evidence="8" id="KW-0175">Coiled coil</keyword>
<dbReference type="GO" id="GO:0005524">
    <property type="term" value="F:ATP binding"/>
    <property type="evidence" value="ECO:0007669"/>
    <property type="project" value="UniProtKB-KW"/>
</dbReference>
<evidence type="ECO:0000256" key="7">
    <source>
        <dbReference type="ARBA" id="ARBA00023017"/>
    </source>
</evidence>
<evidence type="ECO:0000256" key="3">
    <source>
        <dbReference type="ARBA" id="ARBA00022701"/>
    </source>
</evidence>
<dbReference type="InterPro" id="IPR035706">
    <property type="entry name" value="AAA_9"/>
</dbReference>
<dbReference type="OrthoDB" id="6433787at2759"/>
<evidence type="ECO:0000256" key="10">
    <source>
        <dbReference type="ARBA" id="ARBA00023175"/>
    </source>
</evidence>
<keyword evidence="10" id="KW-0505">Motor protein</keyword>
<dbReference type="PANTHER" id="PTHR22878:SF70">
    <property type="entry name" value="DYNEIN HEAVY CHAIN 2, AXONEMAL"/>
    <property type="match status" value="1"/>
</dbReference>
<comment type="subcellular location">
    <subcellularLocation>
        <location evidence="1">Cytoplasm</location>
        <location evidence="1">Cytoskeleton</location>
        <location evidence="1">Cilium axoneme</location>
    </subcellularLocation>
</comment>
<protein>
    <submittedName>
        <fullName evidence="15">Dynein heavy chain 7, axonemal</fullName>
    </submittedName>
</protein>
<keyword evidence="6" id="KW-0067">ATP-binding</keyword>
<keyword evidence="4" id="KW-0677">Repeat</keyword>
<accession>A0A4Y2TUU3</accession>
<evidence type="ECO:0000256" key="1">
    <source>
        <dbReference type="ARBA" id="ARBA00004430"/>
    </source>
</evidence>
<evidence type="ECO:0000256" key="9">
    <source>
        <dbReference type="ARBA" id="ARBA00023069"/>
    </source>
</evidence>
<evidence type="ECO:0000256" key="5">
    <source>
        <dbReference type="ARBA" id="ARBA00022741"/>
    </source>
</evidence>
<dbReference type="FunFam" id="3.40.50.300:FF:000049">
    <property type="entry name" value="Dynein, axonemal, heavy chain 5"/>
    <property type="match status" value="1"/>
</dbReference>
<evidence type="ECO:0000256" key="6">
    <source>
        <dbReference type="ARBA" id="ARBA00022840"/>
    </source>
</evidence>
<dbReference type="GO" id="GO:0007018">
    <property type="term" value="P:microtubule-based movement"/>
    <property type="evidence" value="ECO:0007669"/>
    <property type="project" value="InterPro"/>
</dbReference>
<keyword evidence="5" id="KW-0547">Nucleotide-binding</keyword>
<proteinExistence type="predicted"/>
<evidence type="ECO:0000313" key="14">
    <source>
        <dbReference type="EMBL" id="GBO04394.1"/>
    </source>
</evidence>
<feature type="domain" description="Dynein heavy chain ATP-binding dynein motor region" evidence="13">
    <location>
        <begin position="8"/>
        <end position="199"/>
    </location>
</feature>
<keyword evidence="16" id="KW-1185">Reference proteome</keyword>
<dbReference type="Gene3D" id="3.40.50.300">
    <property type="entry name" value="P-loop containing nucleotide triphosphate hydrolases"/>
    <property type="match status" value="1"/>
</dbReference>
<dbReference type="InterPro" id="IPR026983">
    <property type="entry name" value="DHC"/>
</dbReference>
<name>A0A4Y2TUU3_ARAVE</name>
<dbReference type="GO" id="GO:0005874">
    <property type="term" value="C:microtubule"/>
    <property type="evidence" value="ECO:0007669"/>
    <property type="project" value="UniProtKB-KW"/>
</dbReference>
<gene>
    <name evidence="15" type="primary">Dnah7_2</name>
    <name evidence="14" type="synonym">Dnah7_10</name>
    <name evidence="15" type="ORF">AVEN_178589_1</name>
    <name evidence="14" type="ORF">AVEN_36169_1</name>
</gene>
<comment type="caution">
    <text evidence="15">The sequence shown here is derived from an EMBL/GenBank/DDBJ whole genome shotgun (WGS) entry which is preliminary data.</text>
</comment>
<keyword evidence="3" id="KW-0493">Microtubule</keyword>
<keyword evidence="9" id="KW-0969">Cilium</keyword>
<dbReference type="GO" id="GO:0030286">
    <property type="term" value="C:dynein complex"/>
    <property type="evidence" value="ECO:0007669"/>
    <property type="project" value="UniProtKB-KW"/>
</dbReference>
<evidence type="ECO:0000256" key="11">
    <source>
        <dbReference type="ARBA" id="ARBA00023212"/>
    </source>
</evidence>
<keyword evidence="12" id="KW-0966">Cell projection</keyword>
<keyword evidence="11" id="KW-0206">Cytoskeleton</keyword>
<evidence type="ECO:0000256" key="2">
    <source>
        <dbReference type="ARBA" id="ARBA00022490"/>
    </source>
</evidence>
<dbReference type="InterPro" id="IPR027417">
    <property type="entry name" value="P-loop_NTPase"/>
</dbReference>
<dbReference type="EMBL" id="BGPR01031371">
    <property type="protein sequence ID" value="GBO04394.1"/>
    <property type="molecule type" value="Genomic_DNA"/>
</dbReference>